<sequence length="527" mass="56392">MRFAIGAFALLALSGNVSAQCDGTCQCEIDDCFEVLAGTLPFPPQPRISDCRDFLWEHSTWGSQTSTITSYVTNGVVTEIVSETVISTVSEGTTTLETVTNTVTESRTITSGAGSFTGEPITTVIAPLRRRRRKRQNSVPSYASDCGGPIGYSSACTCIGVSPDGTLWTEVPTATTTVTSTVASTETASETETITTTVEGDFAGSTETSTLVKTATQEVTQPLYTPFVLQLTNDAVNGVSKGYFLRFVADPANSNLRRLQFTANVEDATLYKADDSGVVTTNTGGLGFAHDQVATGPGMWQESAAGKSGWLDYTCTINEDKLLFCNSAARTFLAFDPNDGRKLRAFGYLYNILNTGCSGPLIIAAVPQDTTTIAPAVAKNVVIQASAGTANGIYANHYLGQQNQDSQPFPRVRFYQSINDAVVFKVDPVNGNMFGPNNAPFSAAAPTTGSPTPFLLGNFDTTRRVQHVHVQWPALSVQIEYPGEDRYLGAVIVDGTDPSAVPYFRTHSDQTMLPDEQGPLELQIVEV</sequence>
<dbReference type="OrthoDB" id="5352546at2759"/>
<dbReference type="Proteomes" id="UP000283090">
    <property type="component" value="Unassembled WGS sequence"/>
</dbReference>
<dbReference type="EMBL" id="SAEB01000001">
    <property type="protein sequence ID" value="RVD89308.1"/>
    <property type="molecule type" value="Genomic_DNA"/>
</dbReference>
<dbReference type="RefSeq" id="XP_067494852.1">
    <property type="nucleotide sequence ID" value="XM_067632127.1"/>
</dbReference>
<dbReference type="STRING" id="97331.A0A437ADV7"/>
<reference evidence="2 3" key="1">
    <citation type="submission" date="2019-01" db="EMBL/GenBank/DDBJ databases">
        <title>Intercellular communication is required for trap formation in the nematode-trapping fungus Duddingtonia flagrans.</title>
        <authorList>
            <person name="Youssar L."/>
            <person name="Wernet V."/>
            <person name="Hensel N."/>
            <person name="Hildebrandt H.-G."/>
            <person name="Fischer R."/>
        </authorList>
    </citation>
    <scope>NUCLEOTIDE SEQUENCE [LARGE SCALE GENOMIC DNA]</scope>
    <source>
        <strain evidence="2 3">CBS H-5679</strain>
    </source>
</reference>
<protein>
    <submittedName>
        <fullName evidence="2">Uncharacterized protein</fullName>
    </submittedName>
</protein>
<evidence type="ECO:0000313" key="3">
    <source>
        <dbReference type="Proteomes" id="UP000283090"/>
    </source>
</evidence>
<keyword evidence="1" id="KW-0732">Signal</keyword>
<feature type="chain" id="PRO_5019123920" evidence="1">
    <location>
        <begin position="20"/>
        <end position="527"/>
    </location>
</feature>
<evidence type="ECO:0000313" key="2">
    <source>
        <dbReference type="EMBL" id="RVD89308.1"/>
    </source>
</evidence>
<name>A0A437ADV7_ARTFL</name>
<evidence type="ECO:0000256" key="1">
    <source>
        <dbReference type="SAM" id="SignalP"/>
    </source>
</evidence>
<accession>A0A437ADV7</accession>
<comment type="caution">
    <text evidence="2">The sequence shown here is derived from an EMBL/GenBank/DDBJ whole genome shotgun (WGS) entry which is preliminary data.</text>
</comment>
<dbReference type="GeneID" id="93582633"/>
<dbReference type="AlphaFoldDB" id="A0A437ADV7"/>
<feature type="signal peptide" evidence="1">
    <location>
        <begin position="1"/>
        <end position="19"/>
    </location>
</feature>
<gene>
    <name evidence="2" type="ORF">DFL_000322</name>
</gene>
<dbReference type="VEuPathDB" id="FungiDB:DFL_000322"/>
<organism evidence="2 3">
    <name type="scientific">Arthrobotrys flagrans</name>
    <name type="common">Nematode-trapping fungus</name>
    <name type="synonym">Trichothecium flagrans</name>
    <dbReference type="NCBI Taxonomy" id="97331"/>
    <lineage>
        <taxon>Eukaryota</taxon>
        <taxon>Fungi</taxon>
        <taxon>Dikarya</taxon>
        <taxon>Ascomycota</taxon>
        <taxon>Pezizomycotina</taxon>
        <taxon>Orbiliomycetes</taxon>
        <taxon>Orbiliales</taxon>
        <taxon>Orbiliaceae</taxon>
        <taxon>Arthrobotrys</taxon>
    </lineage>
</organism>
<keyword evidence="3" id="KW-1185">Reference proteome</keyword>
<proteinExistence type="predicted"/>